<protein>
    <submittedName>
        <fullName evidence="1">Uncharacterized protein</fullName>
    </submittedName>
</protein>
<evidence type="ECO:0000313" key="1">
    <source>
        <dbReference type="EMBL" id="VCX06810.1"/>
    </source>
</evidence>
<dbReference type="Proteomes" id="UP000269945">
    <property type="component" value="Unassembled WGS sequence"/>
</dbReference>
<name>A0A9X9LZC0_GULGU</name>
<keyword evidence="2" id="KW-1185">Reference proteome</keyword>
<gene>
    <name evidence="1" type="ORF">BN2614_LOCUS3</name>
</gene>
<organism evidence="1 2">
    <name type="scientific">Gulo gulo</name>
    <name type="common">Wolverine</name>
    <name type="synonym">Gluton</name>
    <dbReference type="NCBI Taxonomy" id="48420"/>
    <lineage>
        <taxon>Eukaryota</taxon>
        <taxon>Metazoa</taxon>
        <taxon>Chordata</taxon>
        <taxon>Craniata</taxon>
        <taxon>Vertebrata</taxon>
        <taxon>Euteleostomi</taxon>
        <taxon>Mammalia</taxon>
        <taxon>Eutheria</taxon>
        <taxon>Laurasiatheria</taxon>
        <taxon>Carnivora</taxon>
        <taxon>Caniformia</taxon>
        <taxon>Musteloidea</taxon>
        <taxon>Mustelidae</taxon>
        <taxon>Guloninae</taxon>
        <taxon>Gulo</taxon>
    </lineage>
</organism>
<dbReference type="EMBL" id="CYRY02031727">
    <property type="protein sequence ID" value="VCX06810.1"/>
    <property type="molecule type" value="Genomic_DNA"/>
</dbReference>
<sequence>MWMGFEPGLRRRV</sequence>
<reference evidence="1 2" key="1">
    <citation type="submission" date="2018-10" db="EMBL/GenBank/DDBJ databases">
        <authorList>
            <person name="Ekblom R."/>
            <person name="Jareborg N."/>
        </authorList>
    </citation>
    <scope>NUCLEOTIDE SEQUENCE [LARGE SCALE GENOMIC DNA]</scope>
    <source>
        <tissue evidence="1">Muscle</tissue>
    </source>
</reference>
<accession>A0A9X9LZC0</accession>
<proteinExistence type="predicted"/>
<evidence type="ECO:0000313" key="2">
    <source>
        <dbReference type="Proteomes" id="UP000269945"/>
    </source>
</evidence>
<comment type="caution">
    <text evidence="1">The sequence shown here is derived from an EMBL/GenBank/DDBJ whole genome shotgun (WGS) entry which is preliminary data.</text>
</comment>